<accession>A0A7K0C2S6</accession>
<dbReference type="AlphaFoldDB" id="A0A7K0C2S6"/>
<protein>
    <submittedName>
        <fullName evidence="1">Uncharacterized protein</fullName>
    </submittedName>
</protein>
<gene>
    <name evidence="1" type="ORF">ACRB68_58200</name>
</gene>
<evidence type="ECO:0000313" key="2">
    <source>
        <dbReference type="Proteomes" id="UP000487268"/>
    </source>
</evidence>
<organism evidence="1 2">
    <name type="scientific">Actinomadura macrotermitis</name>
    <dbReference type="NCBI Taxonomy" id="2585200"/>
    <lineage>
        <taxon>Bacteria</taxon>
        <taxon>Bacillati</taxon>
        <taxon>Actinomycetota</taxon>
        <taxon>Actinomycetes</taxon>
        <taxon>Streptosporangiales</taxon>
        <taxon>Thermomonosporaceae</taxon>
        <taxon>Actinomadura</taxon>
    </lineage>
</organism>
<name>A0A7K0C2S6_9ACTN</name>
<reference evidence="1 2" key="1">
    <citation type="submission" date="2019-10" db="EMBL/GenBank/DDBJ databases">
        <title>Actinomadura rubteroloni sp. nov. and Actinomadura macrotermitis sp. nov., isolated from the gut of fungus growing-termite Macrotermes natalensis.</title>
        <authorList>
            <person name="Benndorf R."/>
            <person name="Martin K."/>
            <person name="Kuefner M."/>
            <person name="De Beer W."/>
            <person name="Kaster A.-K."/>
            <person name="Vollmers J."/>
            <person name="Poulsen M."/>
            <person name="Beemelmanns C."/>
        </authorList>
    </citation>
    <scope>NUCLEOTIDE SEQUENCE [LARGE SCALE GENOMIC DNA]</scope>
    <source>
        <strain evidence="1 2">RB68</strain>
    </source>
</reference>
<evidence type="ECO:0000313" key="1">
    <source>
        <dbReference type="EMBL" id="MQY07718.1"/>
    </source>
</evidence>
<proteinExistence type="predicted"/>
<keyword evidence="2" id="KW-1185">Reference proteome</keyword>
<comment type="caution">
    <text evidence="1">The sequence shown here is derived from an EMBL/GenBank/DDBJ whole genome shotgun (WGS) entry which is preliminary data.</text>
</comment>
<dbReference type="EMBL" id="WEGH01000004">
    <property type="protein sequence ID" value="MQY07718.1"/>
    <property type="molecule type" value="Genomic_DNA"/>
</dbReference>
<sequence>MLNLSAVLKHGARARPAHGAFAQDAAGAIAGRALREAG</sequence>
<dbReference type="Proteomes" id="UP000487268">
    <property type="component" value="Unassembled WGS sequence"/>
</dbReference>